<dbReference type="Pfam" id="PF08569">
    <property type="entry name" value="Mo25"/>
    <property type="match status" value="1"/>
</dbReference>
<dbReference type="GO" id="GO:0035556">
    <property type="term" value="P:intracellular signal transduction"/>
    <property type="evidence" value="ECO:0007669"/>
    <property type="project" value="TreeGrafter"/>
</dbReference>
<dbReference type="InterPro" id="IPR016024">
    <property type="entry name" value="ARM-type_fold"/>
</dbReference>
<dbReference type="PANTHER" id="PTHR10182:SF3">
    <property type="entry name" value="PROTEIN MO25"/>
    <property type="match status" value="1"/>
</dbReference>
<dbReference type="InterPro" id="IPR013878">
    <property type="entry name" value="Mo25"/>
</dbReference>
<protein>
    <recommendedName>
        <fullName evidence="4">Mo25-like protein</fullName>
    </recommendedName>
</protein>
<proteinExistence type="inferred from homology"/>
<comment type="caution">
    <text evidence="2">The sequence shown here is derived from an EMBL/GenBank/DDBJ whole genome shotgun (WGS) entry which is preliminary data.</text>
</comment>
<sequence length="336" mass="39141">MHILPKRRRSSGPVHIARALSEQIAQLNDPNCEKKTDKLLRSIEKHLEYARHILCDVDDSHQLFDKTNPVSKLSTEFAYARVLPLLITNLHQLTFESKKKVSLIFINLMKRKIGFRSPAAEVVQKNPGMLMEMLEGYECPEIAPFCGIMLRECSRHEPLARALLETDQFYNLFTYIETPSFEISADAFSTFKSLMQNCKRLSSNYLQSNYERFFSYFQILLTSDNYLTRRQALKLLSELLKEELNEKVAERFVADVQHLKQIMWMLKDDSSLIRTEAFEIFKIFLDHPKRSPAVNQILVKNREKLVMFVDEFLNVAKGDASAKRDKQAVLEKINRI</sequence>
<keyword evidence="3" id="KW-1185">Reference proteome</keyword>
<gene>
    <name evidence="2" type="ORF">QR680_015649</name>
</gene>
<dbReference type="PANTHER" id="PTHR10182">
    <property type="entry name" value="CALCIUM-BINDING PROTEIN 39-RELATED"/>
    <property type="match status" value="1"/>
</dbReference>
<evidence type="ECO:0000256" key="1">
    <source>
        <dbReference type="ARBA" id="ARBA00011012"/>
    </source>
</evidence>
<evidence type="ECO:0000313" key="3">
    <source>
        <dbReference type="Proteomes" id="UP001175271"/>
    </source>
</evidence>
<accession>A0AA39H9I7</accession>
<dbReference type="AlphaFoldDB" id="A0AA39H9I7"/>
<evidence type="ECO:0008006" key="4">
    <source>
        <dbReference type="Google" id="ProtNLM"/>
    </source>
</evidence>
<reference evidence="2" key="1">
    <citation type="submission" date="2023-06" db="EMBL/GenBank/DDBJ databases">
        <title>Genomic analysis of the entomopathogenic nematode Steinernema hermaphroditum.</title>
        <authorList>
            <person name="Schwarz E.M."/>
            <person name="Heppert J.K."/>
            <person name="Baniya A."/>
            <person name="Schwartz H.T."/>
            <person name="Tan C.-H."/>
            <person name="Antoshechkin I."/>
            <person name="Sternberg P.W."/>
            <person name="Goodrich-Blair H."/>
            <person name="Dillman A.R."/>
        </authorList>
    </citation>
    <scope>NUCLEOTIDE SEQUENCE</scope>
    <source>
        <strain evidence="2">PS9179</strain>
        <tissue evidence="2">Whole animal</tissue>
    </source>
</reference>
<dbReference type="Gene3D" id="1.25.10.10">
    <property type="entry name" value="Leucine-rich Repeat Variant"/>
    <property type="match status" value="1"/>
</dbReference>
<organism evidence="2 3">
    <name type="scientific">Steinernema hermaphroditum</name>
    <dbReference type="NCBI Taxonomy" id="289476"/>
    <lineage>
        <taxon>Eukaryota</taxon>
        <taxon>Metazoa</taxon>
        <taxon>Ecdysozoa</taxon>
        <taxon>Nematoda</taxon>
        <taxon>Chromadorea</taxon>
        <taxon>Rhabditida</taxon>
        <taxon>Tylenchina</taxon>
        <taxon>Panagrolaimomorpha</taxon>
        <taxon>Strongyloidoidea</taxon>
        <taxon>Steinernematidae</taxon>
        <taxon>Steinernema</taxon>
    </lineage>
</organism>
<evidence type="ECO:0000313" key="2">
    <source>
        <dbReference type="EMBL" id="KAK0401219.1"/>
    </source>
</evidence>
<dbReference type="InterPro" id="IPR011989">
    <property type="entry name" value="ARM-like"/>
</dbReference>
<name>A0AA39H9I7_9BILA</name>
<dbReference type="SUPFAM" id="SSF48371">
    <property type="entry name" value="ARM repeat"/>
    <property type="match status" value="1"/>
</dbReference>
<comment type="similarity">
    <text evidence="1">Belongs to the Mo25 family.</text>
</comment>
<dbReference type="Proteomes" id="UP001175271">
    <property type="component" value="Unassembled WGS sequence"/>
</dbReference>
<dbReference type="EMBL" id="JAUCMV010000004">
    <property type="protein sequence ID" value="KAK0401219.1"/>
    <property type="molecule type" value="Genomic_DNA"/>
</dbReference>
<dbReference type="GO" id="GO:0043539">
    <property type="term" value="F:protein serine/threonine kinase activator activity"/>
    <property type="evidence" value="ECO:0007669"/>
    <property type="project" value="TreeGrafter"/>
</dbReference>